<keyword evidence="4" id="KW-1185">Reference proteome</keyword>
<accession>A0ABX6IMN2</accession>
<protein>
    <submittedName>
        <fullName evidence="3">Histidine phosphatase family protein</fullName>
    </submittedName>
</protein>
<dbReference type="PANTHER" id="PTHR48100">
    <property type="entry name" value="BROAD-SPECIFICITY PHOSPHATASE YOR283W-RELATED"/>
    <property type="match status" value="1"/>
</dbReference>
<dbReference type="CDD" id="cd07067">
    <property type="entry name" value="HP_PGM_like"/>
    <property type="match status" value="1"/>
</dbReference>
<proteinExistence type="predicted"/>
<organism evidence="3 4">
    <name type="scientific">Gordonia pseudamarae</name>
    <dbReference type="NCBI Taxonomy" id="2831662"/>
    <lineage>
        <taxon>Bacteria</taxon>
        <taxon>Bacillati</taxon>
        <taxon>Actinomycetota</taxon>
        <taxon>Actinomycetes</taxon>
        <taxon>Mycobacteriales</taxon>
        <taxon>Gordoniaceae</taxon>
        <taxon>Gordonia</taxon>
    </lineage>
</organism>
<reference evidence="3" key="1">
    <citation type="journal article" date="2021" name="Nat. Microbiol.">
        <title>Cocultivation of an ultrasmall environmental parasitic bacterium with lytic ability against bacteria associated with wastewater foams.</title>
        <authorList>
            <person name="Batinovic S."/>
            <person name="Rose J.J.A."/>
            <person name="Ratcliffe J."/>
            <person name="Seviour R.J."/>
            <person name="Petrovski S."/>
        </authorList>
    </citation>
    <scope>NUCLEOTIDE SEQUENCE</scope>
    <source>
        <strain evidence="3">CON9</strain>
    </source>
</reference>
<keyword evidence="1" id="KW-0324">Glycolysis</keyword>
<dbReference type="Pfam" id="PF00300">
    <property type="entry name" value="His_Phos_1"/>
    <property type="match status" value="1"/>
</dbReference>
<name>A0ABX6IMN2_9ACTN</name>
<evidence type="ECO:0000256" key="2">
    <source>
        <dbReference type="ARBA" id="ARBA00023235"/>
    </source>
</evidence>
<evidence type="ECO:0000313" key="4">
    <source>
        <dbReference type="Proteomes" id="UP001059836"/>
    </source>
</evidence>
<dbReference type="Proteomes" id="UP001059836">
    <property type="component" value="Chromosome"/>
</dbReference>
<dbReference type="PANTHER" id="PTHR48100:SF1">
    <property type="entry name" value="HISTIDINE PHOSPHATASE FAMILY PROTEIN-RELATED"/>
    <property type="match status" value="1"/>
</dbReference>
<dbReference type="SUPFAM" id="SSF53254">
    <property type="entry name" value="Phosphoglycerate mutase-like"/>
    <property type="match status" value="1"/>
</dbReference>
<dbReference type="RefSeq" id="WP_260840197.1">
    <property type="nucleotide sequence ID" value="NZ_CP045809.1"/>
</dbReference>
<gene>
    <name evidence="3" type="ORF">GII31_21940</name>
</gene>
<keyword evidence="2" id="KW-0413">Isomerase</keyword>
<dbReference type="PROSITE" id="PS00175">
    <property type="entry name" value="PG_MUTASE"/>
    <property type="match status" value="1"/>
</dbReference>
<sequence>MATLHLIRHGETTANVMHRLDTALPGDSLTDFGVRQGVRFGFDNRPAGEPVLVSSVARRAVETAEAIASVWDIDPVAVDGIHEVQVGELESRHDEEAHGVFTDVVNRWYAGDADARIPGGESLTMVHGRYLPVIDHLVATHLTGSDQRDVYVVSHGAAIRLIASHLTGIDRKFAAATHLRNTGSIEIEYTEAGVWVCKRWGATPAPFGRNDEPLVVEPMG</sequence>
<dbReference type="InterPro" id="IPR001345">
    <property type="entry name" value="PG/BPGM_mutase_AS"/>
</dbReference>
<evidence type="ECO:0000256" key="1">
    <source>
        <dbReference type="ARBA" id="ARBA00023152"/>
    </source>
</evidence>
<dbReference type="InterPro" id="IPR050275">
    <property type="entry name" value="PGM_Phosphatase"/>
</dbReference>
<dbReference type="InterPro" id="IPR013078">
    <property type="entry name" value="His_Pase_superF_clade-1"/>
</dbReference>
<dbReference type="Gene3D" id="3.40.50.1240">
    <property type="entry name" value="Phosphoglycerate mutase-like"/>
    <property type="match status" value="1"/>
</dbReference>
<dbReference type="InterPro" id="IPR029033">
    <property type="entry name" value="His_PPase_superfam"/>
</dbReference>
<dbReference type="EMBL" id="CP045809">
    <property type="protein sequence ID" value="QHN37164.1"/>
    <property type="molecule type" value="Genomic_DNA"/>
</dbReference>
<evidence type="ECO:0000313" key="3">
    <source>
        <dbReference type="EMBL" id="QHN37164.1"/>
    </source>
</evidence>
<dbReference type="SMART" id="SM00855">
    <property type="entry name" value="PGAM"/>
    <property type="match status" value="1"/>
</dbReference>